<keyword evidence="5 6" id="KW-0687">Ribonucleoprotein</keyword>
<name>A0A235BQ98_UNCW3</name>
<dbReference type="Pfam" id="PF00276">
    <property type="entry name" value="Ribosomal_L23"/>
    <property type="match status" value="1"/>
</dbReference>
<dbReference type="FunFam" id="3.30.70.330:FF:000001">
    <property type="entry name" value="50S ribosomal protein L23"/>
    <property type="match status" value="1"/>
</dbReference>
<dbReference type="EMBL" id="NOZQ01000200">
    <property type="protein sequence ID" value="OYD14189.1"/>
    <property type="molecule type" value="Genomic_DNA"/>
</dbReference>
<dbReference type="GO" id="GO:0003735">
    <property type="term" value="F:structural constituent of ribosome"/>
    <property type="evidence" value="ECO:0007669"/>
    <property type="project" value="InterPro"/>
</dbReference>
<dbReference type="SUPFAM" id="SSF54189">
    <property type="entry name" value="Ribosomal proteins S24e, L23 and L15e"/>
    <property type="match status" value="1"/>
</dbReference>
<dbReference type="InterPro" id="IPR013025">
    <property type="entry name" value="Ribosomal_uL23-like"/>
</dbReference>
<dbReference type="Proteomes" id="UP000215215">
    <property type="component" value="Unassembled WGS sequence"/>
</dbReference>
<comment type="subunit">
    <text evidence="6">Part of the 50S ribosomal subunit. Contacts protein L29, and trigger factor when it is bound to the ribosome.</text>
</comment>
<dbReference type="GO" id="GO:0006412">
    <property type="term" value="P:translation"/>
    <property type="evidence" value="ECO:0007669"/>
    <property type="project" value="UniProtKB-UniRule"/>
</dbReference>
<accession>A0A235BQ98</accession>
<dbReference type="InterPro" id="IPR001014">
    <property type="entry name" value="Ribosomal_uL23_CS"/>
</dbReference>
<keyword evidence="4 6" id="KW-0689">Ribosomal protein</keyword>
<dbReference type="HAMAP" id="MF_01369_B">
    <property type="entry name" value="Ribosomal_uL23_B"/>
    <property type="match status" value="1"/>
</dbReference>
<proteinExistence type="inferred from homology"/>
<dbReference type="AlphaFoldDB" id="A0A235BQ98"/>
<evidence type="ECO:0000256" key="2">
    <source>
        <dbReference type="ARBA" id="ARBA00022730"/>
    </source>
</evidence>
<evidence type="ECO:0000256" key="3">
    <source>
        <dbReference type="ARBA" id="ARBA00022884"/>
    </source>
</evidence>
<protein>
    <recommendedName>
        <fullName evidence="6">Large ribosomal subunit protein uL23</fullName>
    </recommendedName>
</protein>
<dbReference type="PANTHER" id="PTHR11620">
    <property type="entry name" value="60S RIBOSOMAL PROTEIN L23A"/>
    <property type="match status" value="1"/>
</dbReference>
<dbReference type="Gene3D" id="3.30.70.330">
    <property type="match status" value="1"/>
</dbReference>
<evidence type="ECO:0000256" key="6">
    <source>
        <dbReference type="HAMAP-Rule" id="MF_01369"/>
    </source>
</evidence>
<dbReference type="GO" id="GO:0019843">
    <property type="term" value="F:rRNA binding"/>
    <property type="evidence" value="ECO:0007669"/>
    <property type="project" value="UniProtKB-UniRule"/>
</dbReference>
<evidence type="ECO:0000256" key="4">
    <source>
        <dbReference type="ARBA" id="ARBA00022980"/>
    </source>
</evidence>
<dbReference type="InterPro" id="IPR012677">
    <property type="entry name" value="Nucleotide-bd_a/b_plait_sf"/>
</dbReference>
<dbReference type="InterPro" id="IPR012678">
    <property type="entry name" value="Ribosomal_uL23/eL15/eS24_sf"/>
</dbReference>
<evidence type="ECO:0000256" key="7">
    <source>
        <dbReference type="RuleBase" id="RU003934"/>
    </source>
</evidence>
<comment type="similarity">
    <text evidence="1 6 7">Belongs to the universal ribosomal protein uL23 family.</text>
</comment>
<gene>
    <name evidence="6" type="primary">rplW</name>
    <name evidence="8" type="ORF">CH333_08775</name>
</gene>
<keyword evidence="3 6" id="KW-0694">RNA-binding</keyword>
<comment type="caution">
    <text evidence="8">The sequence shown here is derived from an EMBL/GenBank/DDBJ whole genome shotgun (WGS) entry which is preliminary data.</text>
</comment>
<evidence type="ECO:0000256" key="1">
    <source>
        <dbReference type="ARBA" id="ARBA00006700"/>
    </source>
</evidence>
<comment type="function">
    <text evidence="6">One of the early assembly proteins it binds 23S rRNA. One of the proteins that surrounds the polypeptide exit tunnel on the outside of the ribosome. Forms the main docking site for trigger factor binding to the ribosome.</text>
</comment>
<dbReference type="GO" id="GO:1990904">
    <property type="term" value="C:ribonucleoprotein complex"/>
    <property type="evidence" value="ECO:0007669"/>
    <property type="project" value="UniProtKB-KW"/>
</dbReference>
<dbReference type="GO" id="GO:0005840">
    <property type="term" value="C:ribosome"/>
    <property type="evidence" value="ECO:0007669"/>
    <property type="project" value="UniProtKB-KW"/>
</dbReference>
<reference evidence="8 9" key="1">
    <citation type="submission" date="2017-07" db="EMBL/GenBank/DDBJ databases">
        <title>Recovery of genomes from metagenomes via a dereplication, aggregation, and scoring strategy.</title>
        <authorList>
            <person name="Sieber C.M."/>
            <person name="Probst A.J."/>
            <person name="Sharrar A."/>
            <person name="Thomas B.C."/>
            <person name="Hess M."/>
            <person name="Tringe S.G."/>
            <person name="Banfield J.F."/>
        </authorList>
    </citation>
    <scope>NUCLEOTIDE SEQUENCE [LARGE SCALE GENOMIC DNA]</scope>
    <source>
        <strain evidence="8">JGI_Cruoil_03_44_89</strain>
    </source>
</reference>
<dbReference type="PROSITE" id="PS00050">
    <property type="entry name" value="RIBOSOMAL_L23"/>
    <property type="match status" value="1"/>
</dbReference>
<keyword evidence="2 6" id="KW-0699">rRNA-binding</keyword>
<sequence>MDKDARNIIISPLLTEKALKLKAETNSYTFLVHPHANKIEIGKAIEELFKVRPLEVRTFNLMGKPKRLGRWTGRKARRKKAIVKLKKGDTIAVFEGM</sequence>
<organism evidence="8 9">
    <name type="scientific">candidate division WOR-3 bacterium JGI_Cruoil_03_44_89</name>
    <dbReference type="NCBI Taxonomy" id="1973748"/>
    <lineage>
        <taxon>Bacteria</taxon>
        <taxon>Bacteria division WOR-3</taxon>
    </lineage>
</organism>
<evidence type="ECO:0000313" key="9">
    <source>
        <dbReference type="Proteomes" id="UP000215215"/>
    </source>
</evidence>
<dbReference type="NCBIfam" id="NF004363">
    <property type="entry name" value="PRK05738.2-4"/>
    <property type="match status" value="1"/>
</dbReference>
<evidence type="ECO:0000256" key="5">
    <source>
        <dbReference type="ARBA" id="ARBA00023274"/>
    </source>
</evidence>
<evidence type="ECO:0000313" key="8">
    <source>
        <dbReference type="EMBL" id="OYD14189.1"/>
    </source>
</evidence>